<name>A0A1X0NEU5_9TRYP</name>
<accession>A0A1X0NEU5</accession>
<dbReference type="RefSeq" id="XP_028877197.1">
    <property type="nucleotide sequence ID" value="XM_029031518.1"/>
</dbReference>
<protein>
    <submittedName>
        <fullName evidence="1">Uncharacterized protein</fullName>
    </submittedName>
</protein>
<dbReference type="Proteomes" id="UP000192257">
    <property type="component" value="Unassembled WGS sequence"/>
</dbReference>
<evidence type="ECO:0000313" key="1">
    <source>
        <dbReference type="EMBL" id="ORC82353.1"/>
    </source>
</evidence>
<gene>
    <name evidence="1" type="ORF">TM35_000931110</name>
</gene>
<proteinExistence type="predicted"/>
<dbReference type="AlphaFoldDB" id="A0A1X0NEU5"/>
<reference evidence="1 2" key="1">
    <citation type="submission" date="2017-03" db="EMBL/GenBank/DDBJ databases">
        <title>An alternative strategy for trypanosome survival in the mammalian bloodstream revealed through genome and transcriptome analysis of the ubiquitous bovine parasite Trypanosoma (Megatrypanum) theileri.</title>
        <authorList>
            <person name="Kelly S."/>
            <person name="Ivens A."/>
            <person name="Mott A."/>
            <person name="O'Neill E."/>
            <person name="Emms D."/>
            <person name="Macleod O."/>
            <person name="Voorheis P."/>
            <person name="Matthews J."/>
            <person name="Matthews K."/>
            <person name="Carrington M."/>
        </authorList>
    </citation>
    <scope>NUCLEOTIDE SEQUENCE [LARGE SCALE GENOMIC DNA]</scope>
    <source>
        <strain evidence="1">Edinburgh</strain>
    </source>
</reference>
<dbReference type="GeneID" id="39991298"/>
<organism evidence="1 2">
    <name type="scientific">Trypanosoma theileri</name>
    <dbReference type="NCBI Taxonomy" id="67003"/>
    <lineage>
        <taxon>Eukaryota</taxon>
        <taxon>Discoba</taxon>
        <taxon>Euglenozoa</taxon>
        <taxon>Kinetoplastea</taxon>
        <taxon>Metakinetoplastina</taxon>
        <taxon>Trypanosomatida</taxon>
        <taxon>Trypanosomatidae</taxon>
        <taxon>Trypanosoma</taxon>
    </lineage>
</organism>
<evidence type="ECO:0000313" key="2">
    <source>
        <dbReference type="Proteomes" id="UP000192257"/>
    </source>
</evidence>
<dbReference type="VEuPathDB" id="TriTrypDB:TM35_000931110"/>
<dbReference type="EMBL" id="NBCO01000093">
    <property type="protein sequence ID" value="ORC82353.1"/>
    <property type="molecule type" value="Genomic_DNA"/>
</dbReference>
<keyword evidence="2" id="KW-1185">Reference proteome</keyword>
<comment type="caution">
    <text evidence="1">The sequence shown here is derived from an EMBL/GenBank/DDBJ whole genome shotgun (WGS) entry which is preliminary data.</text>
</comment>
<sequence>MRAVQSRRPAYALPPPGKSQTYLTHCCGGVPKNQNTFEAKCSYGGKCSYGAKCSYEAKCFFCTYFSFSAFPMDFLSTPHMAVAERLNTIMVYFAFIIGKEGLTPPCSLFIMPRATE</sequence>